<keyword evidence="2" id="KW-1185">Reference proteome</keyword>
<dbReference type="EMBL" id="OA884261">
    <property type="protein sequence ID" value="CAD7280519.1"/>
    <property type="molecule type" value="Genomic_DNA"/>
</dbReference>
<organism evidence="1">
    <name type="scientific">Notodromas monacha</name>
    <dbReference type="NCBI Taxonomy" id="399045"/>
    <lineage>
        <taxon>Eukaryota</taxon>
        <taxon>Metazoa</taxon>
        <taxon>Ecdysozoa</taxon>
        <taxon>Arthropoda</taxon>
        <taxon>Crustacea</taxon>
        <taxon>Oligostraca</taxon>
        <taxon>Ostracoda</taxon>
        <taxon>Podocopa</taxon>
        <taxon>Podocopida</taxon>
        <taxon>Cypridocopina</taxon>
        <taxon>Cypridoidea</taxon>
        <taxon>Cyprididae</taxon>
        <taxon>Notodromas</taxon>
    </lineage>
</organism>
<dbReference type="AlphaFoldDB" id="A0A7R9BS45"/>
<gene>
    <name evidence="1" type="ORF">NMOB1V02_LOCUS8178</name>
</gene>
<dbReference type="EMBL" id="CAJPEX010002224">
    <property type="protein sequence ID" value="CAG0920671.1"/>
    <property type="molecule type" value="Genomic_DNA"/>
</dbReference>
<proteinExistence type="predicted"/>
<evidence type="ECO:0000313" key="2">
    <source>
        <dbReference type="Proteomes" id="UP000678499"/>
    </source>
</evidence>
<sequence length="195" mass="21672">MAGISCQGYCRAGTPLQTRNYLSQIHFEGFQVVDNRILTVLLQQVKDIVRRVHTLESSHEAVRGVPQCPCPPTCSGNAEKRRAEIMSPSKIFRPDLVFREAESVVASAVRATYEKPTIPPKILEQGRKAKVSDFTFTPDGFASCYTDGSCNTSLKTSGVGVWFGPDHVASGYKLNPVKKETKLRTDWRGLVRLNR</sequence>
<name>A0A7R9BS45_9CRUS</name>
<reference evidence="1" key="1">
    <citation type="submission" date="2020-11" db="EMBL/GenBank/DDBJ databases">
        <authorList>
            <person name="Tran Van P."/>
        </authorList>
    </citation>
    <scope>NUCLEOTIDE SEQUENCE</scope>
</reference>
<dbReference type="Proteomes" id="UP000678499">
    <property type="component" value="Unassembled WGS sequence"/>
</dbReference>
<evidence type="ECO:0000313" key="1">
    <source>
        <dbReference type="EMBL" id="CAD7280519.1"/>
    </source>
</evidence>
<accession>A0A7R9BS45</accession>
<protein>
    <submittedName>
        <fullName evidence="1">Uncharacterized protein</fullName>
    </submittedName>
</protein>